<evidence type="ECO:0000256" key="1">
    <source>
        <dbReference type="SAM" id="SignalP"/>
    </source>
</evidence>
<keyword evidence="3" id="KW-1185">Reference proteome</keyword>
<evidence type="ECO:0000313" key="3">
    <source>
        <dbReference type="Proteomes" id="UP001271769"/>
    </source>
</evidence>
<keyword evidence="1" id="KW-0732">Signal</keyword>
<dbReference type="EMBL" id="JAXCLX010000001">
    <property type="protein sequence ID" value="MDY0872549.1"/>
    <property type="molecule type" value="Genomic_DNA"/>
</dbReference>
<gene>
    <name evidence="2" type="ORF">SMD31_11465</name>
</gene>
<name>A0ABU5DYZ2_9PROT</name>
<comment type="caution">
    <text evidence="2">The sequence shown here is derived from an EMBL/GenBank/DDBJ whole genome shotgun (WGS) entry which is preliminary data.</text>
</comment>
<feature type="signal peptide" evidence="1">
    <location>
        <begin position="1"/>
        <end position="34"/>
    </location>
</feature>
<dbReference type="Proteomes" id="UP001271769">
    <property type="component" value="Unassembled WGS sequence"/>
</dbReference>
<feature type="chain" id="PRO_5046944665" description="Silver efflux pump" evidence="1">
    <location>
        <begin position="35"/>
        <end position="87"/>
    </location>
</feature>
<evidence type="ECO:0008006" key="4">
    <source>
        <dbReference type="Google" id="ProtNLM"/>
    </source>
</evidence>
<sequence length="87" mass="8438">MTAMTKITGATFAAAAMALLAGGSISLTTTPAQADAVHCAGINGCKGQGSCKSASNECKGQNTCKGQGWIEQPSADACTGAGGTVVK</sequence>
<organism evidence="2 3">
    <name type="scientific">Dongia rigui</name>
    <dbReference type="NCBI Taxonomy" id="940149"/>
    <lineage>
        <taxon>Bacteria</taxon>
        <taxon>Pseudomonadati</taxon>
        <taxon>Pseudomonadota</taxon>
        <taxon>Alphaproteobacteria</taxon>
        <taxon>Rhodospirillales</taxon>
        <taxon>Dongiaceae</taxon>
        <taxon>Dongia</taxon>
    </lineage>
</organism>
<protein>
    <recommendedName>
        <fullName evidence="4">Silver efflux pump</fullName>
    </recommendedName>
</protein>
<reference evidence="2 3" key="1">
    <citation type="journal article" date="2013" name="Antonie Van Leeuwenhoek">
        <title>Dongia rigui sp. nov., isolated from freshwater of a large wetland in Korea.</title>
        <authorList>
            <person name="Baik K.S."/>
            <person name="Hwang Y.M."/>
            <person name="Choi J.S."/>
            <person name="Kwon J."/>
            <person name="Seong C.N."/>
        </authorList>
    </citation>
    <scope>NUCLEOTIDE SEQUENCE [LARGE SCALE GENOMIC DNA]</scope>
    <source>
        <strain evidence="2 3">04SU4-P</strain>
    </source>
</reference>
<evidence type="ECO:0000313" key="2">
    <source>
        <dbReference type="EMBL" id="MDY0872549.1"/>
    </source>
</evidence>
<accession>A0ABU5DYZ2</accession>
<proteinExistence type="predicted"/>
<dbReference type="RefSeq" id="WP_320500977.1">
    <property type="nucleotide sequence ID" value="NZ_JAXCLX010000001.1"/>
</dbReference>